<name>W2UQU7_9FLAO</name>
<dbReference type="PATRIC" id="fig|1286632.3.peg.1556"/>
<comment type="caution">
    <text evidence="2">The sequence shown here is derived from an EMBL/GenBank/DDBJ whole genome shotgun (WGS) entry which is preliminary data.</text>
</comment>
<dbReference type="InterPro" id="IPR022409">
    <property type="entry name" value="PKD/Chitinase_dom"/>
</dbReference>
<organism evidence="2 3">
    <name type="scientific">Zhouia amylolytica AD3</name>
    <dbReference type="NCBI Taxonomy" id="1286632"/>
    <lineage>
        <taxon>Bacteria</taxon>
        <taxon>Pseudomonadati</taxon>
        <taxon>Bacteroidota</taxon>
        <taxon>Flavobacteriia</taxon>
        <taxon>Flavobacteriales</taxon>
        <taxon>Flavobacteriaceae</taxon>
        <taxon>Zhouia</taxon>
    </lineage>
</organism>
<reference evidence="3" key="1">
    <citation type="submission" date="2013-11" db="EMBL/GenBank/DDBJ databases">
        <title>Draft genome sequence from a member of Zhouia, isolated tidal flat.</title>
        <authorList>
            <person name="Jin H."/>
            <person name="Jeon C.O."/>
        </authorList>
    </citation>
    <scope>NUCLEOTIDE SEQUENCE [LARGE SCALE GENOMIC DNA]</scope>
    <source>
        <strain evidence="3">AD3</strain>
    </source>
</reference>
<dbReference type="PROSITE" id="PS51257">
    <property type="entry name" value="PROKAR_LIPOPROTEIN"/>
    <property type="match status" value="1"/>
</dbReference>
<accession>W2UQU7</accession>
<evidence type="ECO:0000313" key="3">
    <source>
        <dbReference type="Proteomes" id="UP000018850"/>
    </source>
</evidence>
<gene>
    <name evidence="2" type="ORF">P278_15680</name>
</gene>
<feature type="domain" description="PKD/Chitinase" evidence="1">
    <location>
        <begin position="41"/>
        <end position="115"/>
    </location>
</feature>
<dbReference type="eggNOG" id="COG3291">
    <property type="taxonomic scope" value="Bacteria"/>
</dbReference>
<dbReference type="SUPFAM" id="SSF49299">
    <property type="entry name" value="PKD domain"/>
    <property type="match status" value="1"/>
</dbReference>
<dbReference type="AlphaFoldDB" id="W2UQU7"/>
<dbReference type="SUPFAM" id="SSF49785">
    <property type="entry name" value="Galactose-binding domain-like"/>
    <property type="match status" value="1"/>
</dbReference>
<proteinExistence type="predicted"/>
<keyword evidence="3" id="KW-1185">Reference proteome</keyword>
<evidence type="ECO:0000313" key="2">
    <source>
        <dbReference type="EMBL" id="ETN95846.1"/>
    </source>
</evidence>
<dbReference type="Proteomes" id="UP000018850">
    <property type="component" value="Unassembled WGS sequence"/>
</dbReference>
<dbReference type="Gene3D" id="2.60.40.10">
    <property type="entry name" value="Immunoglobulins"/>
    <property type="match status" value="2"/>
</dbReference>
<dbReference type="InterPro" id="IPR008979">
    <property type="entry name" value="Galactose-bd-like_sf"/>
</dbReference>
<dbReference type="RefSeq" id="WP_051413466.1">
    <property type="nucleotide sequence ID" value="NZ_AYXY01000019.1"/>
</dbReference>
<dbReference type="InterPro" id="IPR035986">
    <property type="entry name" value="PKD_dom_sf"/>
</dbReference>
<evidence type="ECO:0000259" key="1">
    <source>
        <dbReference type="SMART" id="SM00089"/>
    </source>
</evidence>
<dbReference type="STRING" id="376730.SAMN04487906_0783"/>
<protein>
    <submittedName>
        <fullName evidence="2">PKD domain-containing protein</fullName>
    </submittedName>
</protein>
<dbReference type="eggNOG" id="COG2273">
    <property type="taxonomic scope" value="Bacteria"/>
</dbReference>
<dbReference type="SMART" id="SM00089">
    <property type="entry name" value="PKD"/>
    <property type="match status" value="2"/>
</dbReference>
<sequence>MKTFKNIIILFITAGLFFACNDDEYGNLDALKSDVAPTNVKALFSVTQDNTGTVTITPSADGATSFKVDFGDGETVSEVLKAGENITHVYPEGEYSVNVMAYSLTGLETIEELPLIVSFKAPENLEVAITNDEAISKQVNVTVNADFAVSFDVYFGEAGNDEPVMANIGETASYVYQEPGTYTVRVVVKGAAIATTEYTEEFEVTAILQPLASAPMPPARFGGDVISIFSAAYEDVPGTDYFPDWGQGGQGSSWAMFELNGDQMLQYVNLSYQGIQLENSIDVSNMEYLHLDVWTAEDVNSIKTSIINNASGVVTEAPVTSILTPNEWTSIDIPISDYIDQGLTVTEIFQMKFEGEPWAAGTVFIDNIYFWKSPEPASGLEGIWQIAPEAGALKVGPSPGSGEWWSNDAQTVTDRACYFDDTYVFSLDGSFANVLGEETWLETWQGVAAEQCGTPVAPHDGSGDATFVYDANMGTLTLDGSGAYIGLPKVNNEGELPNVSVPTSITYDVSLSDDNNTMTIGIESGSGVFWTFKLIRYIPPVAGTWQLAPEAGALMVGPSPGSGEWWSSDAQTVIDRACYFDDSYEFGSDGSFKNVQGTETWLETWQGVASEQCGTPVAPHDGSVTYTYGYDETNGTITLNGTGAYLGLPKVNNDGELPNVAVPASISYDVNMTDSNTMIVTIEAGTGVFWTYKLVK</sequence>
<dbReference type="InterPro" id="IPR013783">
    <property type="entry name" value="Ig-like_fold"/>
</dbReference>
<dbReference type="CDD" id="cd00146">
    <property type="entry name" value="PKD"/>
    <property type="match status" value="2"/>
</dbReference>
<reference evidence="2 3" key="2">
    <citation type="journal article" date="2016" name="Genome Announc.">
        <title>Draft Genome Sequence of Zhouia amylolytica AD3, Isolated from Tidal Flat Sediment.</title>
        <authorList>
            <person name="Jia B."/>
            <person name="Jin H.M."/>
            <person name="Lee H.J."/>
            <person name="Jeon C.O."/>
        </authorList>
    </citation>
    <scope>NUCLEOTIDE SEQUENCE [LARGE SCALE GENOMIC DNA]</scope>
    <source>
        <strain evidence="2 3">AD3</strain>
    </source>
</reference>
<feature type="domain" description="PKD/Chitinase" evidence="1">
    <location>
        <begin position="127"/>
        <end position="207"/>
    </location>
</feature>
<dbReference type="Gene3D" id="2.60.120.430">
    <property type="entry name" value="Galactose-binding lectin"/>
    <property type="match status" value="1"/>
</dbReference>
<dbReference type="EMBL" id="AYXY01000019">
    <property type="protein sequence ID" value="ETN95846.1"/>
    <property type="molecule type" value="Genomic_DNA"/>
</dbReference>